<dbReference type="InterPro" id="IPR050155">
    <property type="entry name" value="HAD-like_hydrolase_sf"/>
</dbReference>
<dbReference type="Proteomes" id="UP000824211">
    <property type="component" value="Unassembled WGS sequence"/>
</dbReference>
<dbReference type="GO" id="GO:0016787">
    <property type="term" value="F:hydrolase activity"/>
    <property type="evidence" value="ECO:0007669"/>
    <property type="project" value="UniProtKB-KW"/>
</dbReference>
<dbReference type="InterPro" id="IPR023214">
    <property type="entry name" value="HAD_sf"/>
</dbReference>
<dbReference type="InterPro" id="IPR036412">
    <property type="entry name" value="HAD-like_sf"/>
</dbReference>
<dbReference type="InterPro" id="IPR023198">
    <property type="entry name" value="PGP-like_dom2"/>
</dbReference>
<dbReference type="InterPro" id="IPR041492">
    <property type="entry name" value="HAD_2"/>
</dbReference>
<dbReference type="PANTHER" id="PTHR43434">
    <property type="entry name" value="PHOSPHOGLYCOLATE PHOSPHATASE"/>
    <property type="match status" value="1"/>
</dbReference>
<dbReference type="GO" id="GO:0005829">
    <property type="term" value="C:cytosol"/>
    <property type="evidence" value="ECO:0007669"/>
    <property type="project" value="TreeGrafter"/>
</dbReference>
<dbReference type="AlphaFoldDB" id="A0A9D2MHX9"/>
<dbReference type="Gene3D" id="3.40.50.1000">
    <property type="entry name" value="HAD superfamily/HAD-like"/>
    <property type="match status" value="1"/>
</dbReference>
<dbReference type="EMBL" id="DWXX01000178">
    <property type="protein sequence ID" value="HJB59838.1"/>
    <property type="molecule type" value="Genomic_DNA"/>
</dbReference>
<name>A0A9D2MHX9_9FIRM</name>
<protein>
    <submittedName>
        <fullName evidence="1">HAD hydrolase-like protein</fullName>
    </submittedName>
</protein>
<dbReference type="GO" id="GO:0004713">
    <property type="term" value="F:protein tyrosine kinase activity"/>
    <property type="evidence" value="ECO:0007669"/>
    <property type="project" value="TreeGrafter"/>
</dbReference>
<organism evidence="1 2">
    <name type="scientific">Candidatus Faecalibacterium faecipullorum</name>
    <dbReference type="NCBI Taxonomy" id="2838578"/>
    <lineage>
        <taxon>Bacteria</taxon>
        <taxon>Bacillati</taxon>
        <taxon>Bacillota</taxon>
        <taxon>Clostridia</taxon>
        <taxon>Eubacteriales</taxon>
        <taxon>Oscillospiraceae</taxon>
        <taxon>Faecalibacterium</taxon>
    </lineage>
</organism>
<sequence>MTIKEERRLLPYDAVLFDVDGTLLDSAPGILSTLREVFDAMGTDVSGVDLMRYVGPPLRQTFAEYYDSPAEVECATELYRASYAARGCHICTPYPGAAEMLRRLKDAGLALCTATCKPTHVVRPILEEQGLAPLFDFIAGASMDQSRDTKADVIRHALAQPFMQGRRALMVGDRRDDMQGAAACGLDAAAALYGYGGREELAPFGPVLCAESCRQLADLLLG</sequence>
<dbReference type="SUPFAM" id="SSF56784">
    <property type="entry name" value="HAD-like"/>
    <property type="match status" value="1"/>
</dbReference>
<evidence type="ECO:0000313" key="2">
    <source>
        <dbReference type="Proteomes" id="UP000824211"/>
    </source>
</evidence>
<reference evidence="1" key="2">
    <citation type="submission" date="2021-04" db="EMBL/GenBank/DDBJ databases">
        <authorList>
            <person name="Gilroy R."/>
        </authorList>
    </citation>
    <scope>NUCLEOTIDE SEQUENCE</scope>
    <source>
        <strain evidence="1">ChiHjej9B8-13557</strain>
    </source>
</reference>
<proteinExistence type="predicted"/>
<reference evidence="1" key="1">
    <citation type="journal article" date="2021" name="PeerJ">
        <title>Extensive microbial diversity within the chicken gut microbiome revealed by metagenomics and culture.</title>
        <authorList>
            <person name="Gilroy R."/>
            <person name="Ravi A."/>
            <person name="Getino M."/>
            <person name="Pursley I."/>
            <person name="Horton D.L."/>
            <person name="Alikhan N.F."/>
            <person name="Baker D."/>
            <person name="Gharbi K."/>
            <person name="Hall N."/>
            <person name="Watson M."/>
            <person name="Adriaenssens E.M."/>
            <person name="Foster-Nyarko E."/>
            <person name="Jarju S."/>
            <person name="Secka A."/>
            <person name="Antonio M."/>
            <person name="Oren A."/>
            <person name="Chaudhuri R.R."/>
            <person name="La Ragione R."/>
            <person name="Hildebrand F."/>
            <person name="Pallen M.J."/>
        </authorList>
    </citation>
    <scope>NUCLEOTIDE SEQUENCE</scope>
    <source>
        <strain evidence="1">ChiHjej9B8-13557</strain>
    </source>
</reference>
<accession>A0A9D2MHX9</accession>
<evidence type="ECO:0000313" key="1">
    <source>
        <dbReference type="EMBL" id="HJB59838.1"/>
    </source>
</evidence>
<dbReference type="PANTHER" id="PTHR43434:SF20">
    <property type="entry name" value="5'-NUCLEOTIDASE"/>
    <property type="match status" value="1"/>
</dbReference>
<dbReference type="Pfam" id="PF13419">
    <property type="entry name" value="HAD_2"/>
    <property type="match status" value="1"/>
</dbReference>
<gene>
    <name evidence="1" type="ORF">H9771_09350</name>
</gene>
<keyword evidence="1" id="KW-0378">Hydrolase</keyword>
<comment type="caution">
    <text evidence="1">The sequence shown here is derived from an EMBL/GenBank/DDBJ whole genome shotgun (WGS) entry which is preliminary data.</text>
</comment>
<dbReference type="Gene3D" id="1.10.150.240">
    <property type="entry name" value="Putative phosphatase, domain 2"/>
    <property type="match status" value="1"/>
</dbReference>